<keyword evidence="8" id="KW-0324">Glycolysis</keyword>
<dbReference type="InterPro" id="IPR035966">
    <property type="entry name" value="PKF_sf"/>
</dbReference>
<dbReference type="PANTHER" id="PTHR13697">
    <property type="entry name" value="PHOSPHOFRUCTOKINASE"/>
    <property type="match status" value="1"/>
</dbReference>
<evidence type="ECO:0000259" key="9">
    <source>
        <dbReference type="Pfam" id="PF00365"/>
    </source>
</evidence>
<evidence type="ECO:0000313" key="10">
    <source>
        <dbReference type="EMBL" id="AAU83420.1"/>
    </source>
</evidence>
<dbReference type="AlphaFoldDB" id="Q64B07"/>
<protein>
    <submittedName>
        <fullName evidence="10">6-phosphofructokinase</fullName>
    </submittedName>
</protein>
<name>Q64B07_UNCAG</name>
<dbReference type="GO" id="GO:0006002">
    <property type="term" value="P:fructose 6-phosphate metabolic process"/>
    <property type="evidence" value="ECO:0007669"/>
    <property type="project" value="InterPro"/>
</dbReference>
<dbReference type="GO" id="GO:0061621">
    <property type="term" value="P:canonical glycolysis"/>
    <property type="evidence" value="ECO:0007669"/>
    <property type="project" value="TreeGrafter"/>
</dbReference>
<comment type="cofactor">
    <cofactor evidence="1">
        <name>Mg(2+)</name>
        <dbReference type="ChEBI" id="CHEBI:18420"/>
    </cofactor>
</comment>
<evidence type="ECO:0000256" key="8">
    <source>
        <dbReference type="ARBA" id="ARBA00023152"/>
    </source>
</evidence>
<dbReference type="Gene3D" id="3.40.50.460">
    <property type="entry name" value="Phosphofructokinase domain"/>
    <property type="match status" value="1"/>
</dbReference>
<dbReference type="InterPro" id="IPR000023">
    <property type="entry name" value="Phosphofructokinase_dom"/>
</dbReference>
<comment type="pathway">
    <text evidence="2">Carbohydrate degradation; glycolysis; D-glyceraldehyde 3-phosphate and glycerone phosphate from D-glucose: step 3/4.</text>
</comment>
<dbReference type="GO" id="GO:0048029">
    <property type="term" value="F:monosaccharide binding"/>
    <property type="evidence" value="ECO:0007669"/>
    <property type="project" value="TreeGrafter"/>
</dbReference>
<feature type="domain" description="Phosphofructokinase" evidence="9">
    <location>
        <begin position="6"/>
        <end position="343"/>
    </location>
</feature>
<dbReference type="PRINTS" id="PR00476">
    <property type="entry name" value="PHFRCTKINASE"/>
</dbReference>
<sequence length="413" mass="45217">MNERKKIGIITSGGDCGGLNAVIKGVSSMANYYGLENVVIPNGYAGLYNLIDFETDDLISLDYIRMGLFHSNIAGSEAGHSRVKISKLDDETKYDRIKQGLDKHSIDALVVSGGDDTGSVALDLLNNGIAINHVPKTMDFDLQSYSVGGDSAINAISKMAANLRTTARSHNRIMILEVFGRYAGHAAFRGGIAADADCIIIPEVAPDFDVIYEDMFAKYTERIKKSDVKAGSYLIVVSEALKGNKPEDDVDERGFLIDKTRGSDAFGHYPLAGSGKTIEAELKKRMKNDVKMKQFMEQVHMYVQGQYEIPEIRVIRPTHLVRCGDSSAYDANFGKECGAGAVILLMQNITGATVTGVRNGVVEYMDISEAIKQNTVNLDQVALHEALGICFGRKTQKTGFEKKMKLDTVNRYL</sequence>
<dbReference type="GO" id="GO:0003872">
    <property type="term" value="F:6-phosphofructokinase activity"/>
    <property type="evidence" value="ECO:0007669"/>
    <property type="project" value="InterPro"/>
</dbReference>
<reference evidence="10" key="2">
    <citation type="submission" date="2004-08" db="EMBL/GenBank/DDBJ databases">
        <authorList>
            <person name="Putnam N."/>
            <person name="Detter J.C."/>
            <person name="Richardson P.M."/>
            <person name="Rokhsar D."/>
        </authorList>
    </citation>
    <scope>NUCLEOTIDE SEQUENCE</scope>
</reference>
<evidence type="ECO:0000256" key="6">
    <source>
        <dbReference type="ARBA" id="ARBA00022777"/>
    </source>
</evidence>
<dbReference type="Gene3D" id="3.40.50.450">
    <property type="match status" value="1"/>
</dbReference>
<dbReference type="GO" id="GO:0005524">
    <property type="term" value="F:ATP binding"/>
    <property type="evidence" value="ECO:0007669"/>
    <property type="project" value="TreeGrafter"/>
</dbReference>
<keyword evidence="5" id="KW-0479">Metal-binding</keyword>
<evidence type="ECO:0000256" key="3">
    <source>
        <dbReference type="ARBA" id="ARBA00022490"/>
    </source>
</evidence>
<dbReference type="InterPro" id="IPR022953">
    <property type="entry name" value="ATP_PFK"/>
</dbReference>
<evidence type="ECO:0000256" key="4">
    <source>
        <dbReference type="ARBA" id="ARBA00022679"/>
    </source>
</evidence>
<dbReference type="GO" id="GO:0016208">
    <property type="term" value="F:AMP binding"/>
    <property type="evidence" value="ECO:0007669"/>
    <property type="project" value="TreeGrafter"/>
</dbReference>
<dbReference type="PANTHER" id="PTHR13697:SF52">
    <property type="entry name" value="ATP-DEPENDENT 6-PHOSPHOFRUCTOKINASE 3"/>
    <property type="match status" value="1"/>
</dbReference>
<keyword evidence="6 10" id="KW-0418">Kinase</keyword>
<organism evidence="10">
    <name type="scientific">Uncultured archaeon GZfos26G2</name>
    <dbReference type="NCBI Taxonomy" id="3386331"/>
    <lineage>
        <taxon>Archaea</taxon>
        <taxon>Methanobacteriati</taxon>
        <taxon>Methanobacteriota</taxon>
        <taxon>Stenosarchaea group</taxon>
        <taxon>Methanomicrobia</taxon>
        <taxon>Candidatus Methanophagales</taxon>
        <taxon>Candidatus Methanophagaceae</taxon>
        <taxon>Candidatus Methanophaga</taxon>
    </lineage>
</organism>
<dbReference type="SUPFAM" id="SSF53784">
    <property type="entry name" value="Phosphofructokinase"/>
    <property type="match status" value="1"/>
</dbReference>
<dbReference type="EMBL" id="AY714849">
    <property type="protein sequence ID" value="AAU83420.1"/>
    <property type="molecule type" value="Genomic_DNA"/>
</dbReference>
<dbReference type="GO" id="GO:0042802">
    <property type="term" value="F:identical protein binding"/>
    <property type="evidence" value="ECO:0007669"/>
    <property type="project" value="TreeGrafter"/>
</dbReference>
<dbReference type="GO" id="GO:0046872">
    <property type="term" value="F:metal ion binding"/>
    <property type="evidence" value="ECO:0007669"/>
    <property type="project" value="UniProtKB-KW"/>
</dbReference>
<proteinExistence type="predicted"/>
<accession>Q64B07</accession>
<reference evidence="10" key="1">
    <citation type="journal article" date="2004" name="Science">
        <title>Reverse methanogenesis: testing the hypothesis with environmental genomics.</title>
        <authorList>
            <person name="Hallam S.J."/>
            <person name="Putnam N."/>
            <person name="Preston C.M."/>
            <person name="Detter J.C."/>
            <person name="Rokhsar D."/>
            <person name="Richardson P.M."/>
            <person name="DeLong E.F."/>
        </authorList>
    </citation>
    <scope>NUCLEOTIDE SEQUENCE</scope>
</reference>
<evidence type="ECO:0000256" key="5">
    <source>
        <dbReference type="ARBA" id="ARBA00022723"/>
    </source>
</evidence>
<evidence type="ECO:0000256" key="7">
    <source>
        <dbReference type="ARBA" id="ARBA00022842"/>
    </source>
</evidence>
<dbReference type="GO" id="GO:0005945">
    <property type="term" value="C:6-phosphofructokinase complex"/>
    <property type="evidence" value="ECO:0007669"/>
    <property type="project" value="TreeGrafter"/>
</dbReference>
<dbReference type="Pfam" id="PF00365">
    <property type="entry name" value="PFK"/>
    <property type="match status" value="1"/>
</dbReference>
<evidence type="ECO:0000256" key="1">
    <source>
        <dbReference type="ARBA" id="ARBA00001946"/>
    </source>
</evidence>
<dbReference type="GO" id="GO:0030388">
    <property type="term" value="P:fructose 1,6-bisphosphate metabolic process"/>
    <property type="evidence" value="ECO:0007669"/>
    <property type="project" value="TreeGrafter"/>
</dbReference>
<gene>
    <name evidence="10" type="ORF">GZ28B8_16</name>
</gene>
<keyword evidence="3" id="KW-0963">Cytoplasm</keyword>
<dbReference type="GO" id="GO:0070095">
    <property type="term" value="F:fructose-6-phosphate binding"/>
    <property type="evidence" value="ECO:0007669"/>
    <property type="project" value="TreeGrafter"/>
</dbReference>
<keyword evidence="7" id="KW-0460">Magnesium</keyword>
<evidence type="ECO:0000256" key="2">
    <source>
        <dbReference type="ARBA" id="ARBA00004679"/>
    </source>
</evidence>
<dbReference type="UniPathway" id="UPA00109">
    <property type="reaction ID" value="UER00182"/>
</dbReference>
<keyword evidence="4" id="KW-0808">Transferase</keyword>